<evidence type="ECO:0000256" key="4">
    <source>
        <dbReference type="ARBA" id="ARBA00022806"/>
    </source>
</evidence>
<feature type="region of interest" description="Disordered" evidence="7">
    <location>
        <begin position="1"/>
        <end position="25"/>
    </location>
</feature>
<dbReference type="PANTHER" id="PTHR18934:SF118">
    <property type="entry name" value="ATP-DEPENDENT RNA HELICASE DHX33"/>
    <property type="match status" value="1"/>
</dbReference>
<comment type="catalytic activity">
    <reaction evidence="6">
        <text>ATP + H2O = ADP + phosphate + H(+)</text>
        <dbReference type="Rhea" id="RHEA:13065"/>
        <dbReference type="ChEBI" id="CHEBI:15377"/>
        <dbReference type="ChEBI" id="CHEBI:15378"/>
        <dbReference type="ChEBI" id="CHEBI:30616"/>
        <dbReference type="ChEBI" id="CHEBI:43474"/>
        <dbReference type="ChEBI" id="CHEBI:456216"/>
        <dbReference type="EC" id="3.6.4.13"/>
    </reaction>
</comment>
<feature type="domain" description="Helicase ATP-binding" evidence="8">
    <location>
        <begin position="46"/>
        <end position="251"/>
    </location>
</feature>
<dbReference type="EC" id="3.6.4.13" evidence="1"/>
<dbReference type="InterPro" id="IPR011545">
    <property type="entry name" value="DEAD/DEAH_box_helicase_dom"/>
</dbReference>
<dbReference type="Pfam" id="PF21010">
    <property type="entry name" value="HA2_C"/>
    <property type="match status" value="1"/>
</dbReference>
<dbReference type="GO" id="GO:0005524">
    <property type="term" value="F:ATP binding"/>
    <property type="evidence" value="ECO:0007669"/>
    <property type="project" value="UniProtKB-KW"/>
</dbReference>
<evidence type="ECO:0000259" key="9">
    <source>
        <dbReference type="PROSITE" id="PS51194"/>
    </source>
</evidence>
<feature type="compositionally biased region" description="Polar residues" evidence="7">
    <location>
        <begin position="1"/>
        <end position="19"/>
    </location>
</feature>
<reference evidence="10" key="1">
    <citation type="journal article" date="2012" name="Nature">
        <title>The tomato genome sequence provides insights into fleshy fruit evolution.</title>
        <authorList>
            <consortium name="Tomato Genome Consortium"/>
        </authorList>
    </citation>
    <scope>NUCLEOTIDE SEQUENCE [LARGE SCALE GENOMIC DNA]</scope>
    <source>
        <strain evidence="10">cv. Heinz 1706</strain>
    </source>
</reference>
<keyword evidence="4" id="KW-0347">Helicase</keyword>
<feature type="domain" description="Helicase C-terminal" evidence="9">
    <location>
        <begin position="274"/>
        <end position="458"/>
    </location>
</feature>
<evidence type="ECO:0000256" key="5">
    <source>
        <dbReference type="ARBA" id="ARBA00022840"/>
    </source>
</evidence>
<protein>
    <recommendedName>
        <fullName evidence="1">RNA helicase</fullName>
        <ecNumber evidence="1">3.6.4.13</ecNumber>
    </recommendedName>
</protein>
<dbReference type="GO" id="GO:0016787">
    <property type="term" value="F:hydrolase activity"/>
    <property type="evidence" value="ECO:0007669"/>
    <property type="project" value="UniProtKB-KW"/>
</dbReference>
<dbReference type="SUPFAM" id="SSF52540">
    <property type="entry name" value="P-loop containing nucleoside triphosphate hydrolases"/>
    <property type="match status" value="1"/>
</dbReference>
<keyword evidence="5" id="KW-0067">ATP-binding</keyword>
<organism evidence="10">
    <name type="scientific">Solanum lycopersicum</name>
    <name type="common">Tomato</name>
    <name type="synonym">Lycopersicon esculentum</name>
    <dbReference type="NCBI Taxonomy" id="4081"/>
    <lineage>
        <taxon>Eukaryota</taxon>
        <taxon>Viridiplantae</taxon>
        <taxon>Streptophyta</taxon>
        <taxon>Embryophyta</taxon>
        <taxon>Tracheophyta</taxon>
        <taxon>Spermatophyta</taxon>
        <taxon>Magnoliopsida</taxon>
        <taxon>eudicotyledons</taxon>
        <taxon>Gunneridae</taxon>
        <taxon>Pentapetalae</taxon>
        <taxon>asterids</taxon>
        <taxon>lamiids</taxon>
        <taxon>Solanales</taxon>
        <taxon>Solanaceae</taxon>
        <taxon>Solanoideae</taxon>
        <taxon>Solaneae</taxon>
        <taxon>Solanum</taxon>
        <taxon>Solanum subgen. Lycopersicon</taxon>
    </lineage>
</organism>
<evidence type="ECO:0000256" key="3">
    <source>
        <dbReference type="ARBA" id="ARBA00022801"/>
    </source>
</evidence>
<dbReference type="STRING" id="4081.A0A3Q7HW86"/>
<accession>A0A3Q7HW86</accession>
<dbReference type="InterPro" id="IPR014001">
    <property type="entry name" value="Helicase_ATP-bd"/>
</dbReference>
<dbReference type="PANTHER" id="PTHR18934">
    <property type="entry name" value="ATP-DEPENDENT RNA HELICASE"/>
    <property type="match status" value="1"/>
</dbReference>
<dbReference type="GO" id="GO:0004386">
    <property type="term" value="F:helicase activity"/>
    <property type="evidence" value="ECO:0000318"/>
    <property type="project" value="GO_Central"/>
</dbReference>
<evidence type="ECO:0000256" key="2">
    <source>
        <dbReference type="ARBA" id="ARBA00022741"/>
    </source>
</evidence>
<evidence type="ECO:0000313" key="11">
    <source>
        <dbReference type="Proteomes" id="UP000004994"/>
    </source>
</evidence>
<dbReference type="SMART" id="SM00490">
    <property type="entry name" value="HELICc"/>
    <property type="match status" value="1"/>
</dbReference>
<dbReference type="PROSITE" id="PS51192">
    <property type="entry name" value="HELICASE_ATP_BIND_1"/>
    <property type="match status" value="1"/>
</dbReference>
<dbReference type="InterPro" id="IPR002464">
    <property type="entry name" value="DNA/RNA_helicase_DEAH_CS"/>
</dbReference>
<dbReference type="FunCoup" id="A0A3Q7HW86">
    <property type="interactions" value="1091"/>
</dbReference>
<keyword evidence="2" id="KW-0547">Nucleotide-binding</keyword>
<dbReference type="InterPro" id="IPR048333">
    <property type="entry name" value="HA2_WH"/>
</dbReference>
<dbReference type="SMART" id="SM00487">
    <property type="entry name" value="DEXDc"/>
    <property type="match status" value="1"/>
</dbReference>
<dbReference type="CDD" id="cd18791">
    <property type="entry name" value="SF2_C_RHA"/>
    <property type="match status" value="1"/>
</dbReference>
<dbReference type="Pfam" id="PF07717">
    <property type="entry name" value="OB_NTP_bind"/>
    <property type="match status" value="1"/>
</dbReference>
<dbReference type="Gene3D" id="3.40.50.300">
    <property type="entry name" value="P-loop containing nucleotide triphosphate hydrolases"/>
    <property type="match status" value="2"/>
</dbReference>
<reference evidence="10" key="2">
    <citation type="submission" date="2019-01" db="UniProtKB">
        <authorList>
            <consortium name="EnsemblPlants"/>
        </authorList>
    </citation>
    <scope>IDENTIFICATION</scope>
    <source>
        <strain evidence="10">cv. Heinz 1706</strain>
    </source>
</reference>
<sequence>MPSMAANNFSRNTHQNQTKGDFVSRKQKIEQQRKNLPIAAVERRLVEEVRNNDTLIIVGETGSGKTTQIPQYLYKWGFCRDGGIIGITQPRRVAAITVAKRVAEECGIPLGQKVGYAIRFEDVTSGQTKIKYMTDGLLLREALLDPYLSKYSVIIVDEAHERTIHTDVLLGLLKNVQKARSKSINGVVNTDHNNSNNGHALEERVDNQNDGILKSCQVKKHNPLKLIIMSASMDARVFSEYFGGAKAVHVQGRQFPVDIFYTHKPETDCIDAALITIFQIHLEEGPGDVLVFLTGQEEIESVERLIHERLRQLPECSRKLLTFPIFSSLPSEKQMRVFMPSPAGYRKVILATNIAETSVTIPGIRYVVDPGLVKARTYDPKMGVDSLIIVTTSKAQALQRRSRANFLNFCSGRAGRDGPGKCYRLYQESFFEKLTDSTLPEIKRCDLSNVVLQLKALGIDDVINFDFIEKPDRTAVVNSLWSLYLLGAVTEDNKLSDVGRQMARLPLDPVYSKALIIASQFGCLKEMLICVAMLSVESIFYAPREKLEESRNALKSFASPEGDHLTLLNVYRAADEFFQKNKMVHSEEKAEKNLRKWCKDNYINSRSLKHARDIHSQIVRNVEQMGLRVTSCEDDTLLLRRCLAASFFLKAAMKQPDGAYRVTLSGLIVQIHPSSVLFRAKPECIVFNELVHTNHSYVRNVSRIDYLWLVELAPHLYAVQD</sequence>
<dbReference type="Pfam" id="PF04408">
    <property type="entry name" value="WHD_HA2"/>
    <property type="match status" value="1"/>
</dbReference>
<dbReference type="PROSITE" id="PS51194">
    <property type="entry name" value="HELICASE_CTER"/>
    <property type="match status" value="1"/>
</dbReference>
<dbReference type="PROSITE" id="PS00690">
    <property type="entry name" value="DEAH_ATP_HELICASE"/>
    <property type="match status" value="1"/>
</dbReference>
<evidence type="ECO:0000256" key="7">
    <source>
        <dbReference type="SAM" id="MobiDB-lite"/>
    </source>
</evidence>
<dbReference type="FunFam" id="3.40.50.300:FF:000145">
    <property type="entry name" value="probable ATP-dependent RNA helicase DHX40"/>
    <property type="match status" value="1"/>
</dbReference>
<keyword evidence="3" id="KW-0378">Hydrolase</keyword>
<evidence type="ECO:0000259" key="8">
    <source>
        <dbReference type="PROSITE" id="PS51192"/>
    </source>
</evidence>
<evidence type="ECO:0000256" key="6">
    <source>
        <dbReference type="ARBA" id="ARBA00047984"/>
    </source>
</evidence>
<evidence type="ECO:0000313" key="10">
    <source>
        <dbReference type="EnsemblPlants" id="Solyc09g008120.3.1"/>
    </source>
</evidence>
<dbReference type="GO" id="GO:0045943">
    <property type="term" value="P:positive regulation of transcription by RNA polymerase I"/>
    <property type="evidence" value="ECO:0000318"/>
    <property type="project" value="GO_Central"/>
</dbReference>
<dbReference type="PaxDb" id="4081-Solyc09g008120.2.1"/>
<dbReference type="Pfam" id="PF00270">
    <property type="entry name" value="DEAD"/>
    <property type="match status" value="1"/>
</dbReference>
<dbReference type="InParanoid" id="A0A3Q7HW86"/>
<dbReference type="InterPro" id="IPR007502">
    <property type="entry name" value="Helicase-assoc_dom"/>
</dbReference>
<dbReference type="GO" id="GO:0003725">
    <property type="term" value="F:double-stranded RNA binding"/>
    <property type="evidence" value="ECO:0000318"/>
    <property type="project" value="GO_Central"/>
</dbReference>
<dbReference type="OMA" id="CHENFLH"/>
<evidence type="ECO:0000256" key="1">
    <source>
        <dbReference type="ARBA" id="ARBA00012552"/>
    </source>
</evidence>
<dbReference type="Gene3D" id="1.20.120.1080">
    <property type="match status" value="1"/>
</dbReference>
<dbReference type="Gramene" id="Solyc09g008120.3.1">
    <property type="protein sequence ID" value="Solyc09g008120.3.1"/>
    <property type="gene ID" value="Solyc09g008120.3"/>
</dbReference>
<dbReference type="Pfam" id="PF00271">
    <property type="entry name" value="Helicase_C"/>
    <property type="match status" value="1"/>
</dbReference>
<dbReference type="InterPro" id="IPR001650">
    <property type="entry name" value="Helicase_C-like"/>
</dbReference>
<dbReference type="InterPro" id="IPR027417">
    <property type="entry name" value="P-loop_NTPase"/>
</dbReference>
<dbReference type="SMART" id="SM00847">
    <property type="entry name" value="HA2"/>
    <property type="match status" value="1"/>
</dbReference>
<dbReference type="CDD" id="cd17978">
    <property type="entry name" value="DEXHc_DHX33"/>
    <property type="match status" value="1"/>
</dbReference>
<dbReference type="EnsemblPlants" id="Solyc09g008120.3.1">
    <property type="protein sequence ID" value="Solyc09g008120.3.1"/>
    <property type="gene ID" value="Solyc09g008120.3"/>
</dbReference>
<dbReference type="GO" id="GO:0005730">
    <property type="term" value="C:nucleolus"/>
    <property type="evidence" value="ECO:0000318"/>
    <property type="project" value="GO_Central"/>
</dbReference>
<dbReference type="Proteomes" id="UP000004994">
    <property type="component" value="Chromosome 9"/>
</dbReference>
<proteinExistence type="predicted"/>
<dbReference type="InterPro" id="IPR011709">
    <property type="entry name" value="DEAD-box_helicase_OB_fold"/>
</dbReference>
<dbReference type="GO" id="GO:0003724">
    <property type="term" value="F:RNA helicase activity"/>
    <property type="evidence" value="ECO:0007669"/>
    <property type="project" value="UniProtKB-EC"/>
</dbReference>
<name>A0A3Q7HW86_SOLLC</name>
<dbReference type="AlphaFoldDB" id="A0A3Q7HW86"/>
<keyword evidence="11" id="KW-1185">Reference proteome</keyword>